<gene>
    <name evidence="1" type="ORF">PUN50_03625</name>
</gene>
<dbReference type="PANTHER" id="PTHR43431:SF7">
    <property type="entry name" value="OXIDOREDUCTASE, SHORT CHAIN DEHYDROGENASE_REDUCTASE FAMILY (AFU_ORTHOLOGUE AFUA_5G14000)"/>
    <property type="match status" value="1"/>
</dbReference>
<dbReference type="Proteomes" id="UP001219537">
    <property type="component" value="Chromosome 1"/>
</dbReference>
<dbReference type="Gene3D" id="3.40.50.720">
    <property type="entry name" value="NAD(P)-binding Rossmann-like Domain"/>
    <property type="match status" value="1"/>
</dbReference>
<dbReference type="SUPFAM" id="SSF51735">
    <property type="entry name" value="NAD(P)-binding Rossmann-fold domains"/>
    <property type="match status" value="1"/>
</dbReference>
<protein>
    <submittedName>
        <fullName evidence="1">SDR family NAD(P)-dependent oxidoreductase</fullName>
    </submittedName>
</protein>
<accession>A0AAQ2XYS1</accession>
<proteinExistence type="predicted"/>
<dbReference type="Pfam" id="PF00106">
    <property type="entry name" value="adh_short"/>
    <property type="match status" value="1"/>
</dbReference>
<reference evidence="1" key="1">
    <citation type="submission" date="2023-02" db="EMBL/GenBank/DDBJ databases">
        <title>Isolation, identification, and genome analysis of Vibrio campbellii in the Penaeus vannamei larvae stage.</title>
        <authorList>
            <person name="Huang T."/>
            <person name="Zhang B."/>
        </authorList>
    </citation>
    <scope>NUCLEOTIDE SEQUENCE</scope>
    <source>
        <strain evidence="1">20220413_1</strain>
    </source>
</reference>
<evidence type="ECO:0000313" key="1">
    <source>
        <dbReference type="EMBL" id="WDG08973.1"/>
    </source>
</evidence>
<dbReference type="EMBL" id="CP117988">
    <property type="protein sequence ID" value="WDG08973.1"/>
    <property type="molecule type" value="Genomic_DNA"/>
</dbReference>
<evidence type="ECO:0000313" key="2">
    <source>
        <dbReference type="Proteomes" id="UP001219537"/>
    </source>
</evidence>
<dbReference type="PRINTS" id="PR00081">
    <property type="entry name" value="GDHRDH"/>
</dbReference>
<dbReference type="AlphaFoldDB" id="A0AAQ2XYS1"/>
<name>A0AAQ2XYS1_9VIBR</name>
<sequence length="225" mass="24017">MNTKPIAIVAGAGPGLGQHLVMYLERHGYNVFALNRSAIRGAKQTLLINLADKEQVQSAIKKIICSVGAPSLVIHNPANLVIAPFEETTPEAFEQVWQASVLSAVNLAHATLPVMAKSGGGSFIVSGATASLRGSKNFSAFASAKSGLRALTQSLAKEYGSKGIHISHVILDGILDTEISRSLHRLAPEKMMQLNDVAAAYLNLANQPRSAWTFEIDLRPMGESF</sequence>
<dbReference type="InterPro" id="IPR036291">
    <property type="entry name" value="NAD(P)-bd_dom_sf"/>
</dbReference>
<dbReference type="PANTHER" id="PTHR43431">
    <property type="entry name" value="OXIDOREDUCTASE, SHORT CHAIN DEHYDROGENASE/REDUCTASE FAMILY (AFU_ORTHOLOGUE AFUA_5G14000)"/>
    <property type="match status" value="1"/>
</dbReference>
<dbReference type="InterPro" id="IPR002347">
    <property type="entry name" value="SDR_fam"/>
</dbReference>
<organism evidence="1 2">
    <name type="scientific">Vibrio campbellii</name>
    <dbReference type="NCBI Taxonomy" id="680"/>
    <lineage>
        <taxon>Bacteria</taxon>
        <taxon>Pseudomonadati</taxon>
        <taxon>Pseudomonadota</taxon>
        <taxon>Gammaproteobacteria</taxon>
        <taxon>Vibrionales</taxon>
        <taxon>Vibrionaceae</taxon>
        <taxon>Vibrio</taxon>
    </lineage>
</organism>
<dbReference type="RefSeq" id="WP_274290883.1">
    <property type="nucleotide sequence ID" value="NZ_CP117988.1"/>
</dbReference>